<evidence type="ECO:0000313" key="3">
    <source>
        <dbReference type="Proteomes" id="UP000823388"/>
    </source>
</evidence>
<dbReference type="EMBL" id="CM029047">
    <property type="protein sequence ID" value="KAG2583283.1"/>
    <property type="molecule type" value="Genomic_DNA"/>
</dbReference>
<dbReference type="AlphaFoldDB" id="A0A8T0REM7"/>
<sequence length="221" mass="24525">MAAVRDSDGEKSSFRWLNAVRYVVAAAVFVLIVAVAANAIKVVLRPDTILFSVPGSSVFTRRFPRSRVEGDKLLFSFTVRALNPSGRARMYYYNITAYFFDNTTTPATESRSPSDDCLILFELGDMNVAPMQYEDTTKVLNTTRDPDHITTSFFDKLNKPAAARINDVVTMRVDGTLVTESISGFNTTPKLTTYYCRQLVVGLNPEDQASLSSQATRCTIS</sequence>
<protein>
    <recommendedName>
        <fullName evidence="4">Late embryogenesis abundant protein LEA-2 subgroup domain-containing protein</fullName>
    </recommendedName>
</protein>
<proteinExistence type="predicted"/>
<keyword evidence="1" id="KW-0812">Transmembrane</keyword>
<accession>A0A8T0REM7</accession>
<feature type="transmembrane region" description="Helical" evidence="1">
    <location>
        <begin position="20"/>
        <end position="40"/>
    </location>
</feature>
<organism evidence="2 3">
    <name type="scientific">Panicum virgatum</name>
    <name type="common">Blackwell switchgrass</name>
    <dbReference type="NCBI Taxonomy" id="38727"/>
    <lineage>
        <taxon>Eukaryota</taxon>
        <taxon>Viridiplantae</taxon>
        <taxon>Streptophyta</taxon>
        <taxon>Embryophyta</taxon>
        <taxon>Tracheophyta</taxon>
        <taxon>Spermatophyta</taxon>
        <taxon>Magnoliopsida</taxon>
        <taxon>Liliopsida</taxon>
        <taxon>Poales</taxon>
        <taxon>Poaceae</taxon>
        <taxon>PACMAD clade</taxon>
        <taxon>Panicoideae</taxon>
        <taxon>Panicodae</taxon>
        <taxon>Paniceae</taxon>
        <taxon>Panicinae</taxon>
        <taxon>Panicum</taxon>
        <taxon>Panicum sect. Hiantes</taxon>
    </lineage>
</organism>
<keyword evidence="1" id="KW-0472">Membrane</keyword>
<evidence type="ECO:0000256" key="1">
    <source>
        <dbReference type="SAM" id="Phobius"/>
    </source>
</evidence>
<dbReference type="PANTHER" id="PTHR36480">
    <property type="entry name" value="OS06G0118900 PROTEIN-RELATED"/>
    <property type="match status" value="1"/>
</dbReference>
<keyword evidence="1" id="KW-1133">Transmembrane helix</keyword>
<evidence type="ECO:0008006" key="4">
    <source>
        <dbReference type="Google" id="ProtNLM"/>
    </source>
</evidence>
<dbReference type="Proteomes" id="UP000823388">
    <property type="component" value="Chromosome 6K"/>
</dbReference>
<reference evidence="2" key="1">
    <citation type="submission" date="2020-05" db="EMBL/GenBank/DDBJ databases">
        <title>WGS assembly of Panicum virgatum.</title>
        <authorList>
            <person name="Lovell J.T."/>
            <person name="Jenkins J."/>
            <person name="Shu S."/>
            <person name="Juenger T.E."/>
            <person name="Schmutz J."/>
        </authorList>
    </citation>
    <scope>NUCLEOTIDE SEQUENCE</scope>
    <source>
        <strain evidence="2">AP13</strain>
    </source>
</reference>
<keyword evidence="3" id="KW-1185">Reference proteome</keyword>
<comment type="caution">
    <text evidence="2">The sequence shown here is derived from an EMBL/GenBank/DDBJ whole genome shotgun (WGS) entry which is preliminary data.</text>
</comment>
<evidence type="ECO:0000313" key="2">
    <source>
        <dbReference type="EMBL" id="KAG2583283.1"/>
    </source>
</evidence>
<name>A0A8T0REM7_PANVG</name>
<dbReference type="PANTHER" id="PTHR36480:SF10">
    <property type="entry name" value="LATE EMBRYOGENESIS ABUNDANT PROTEIN LEA-2 SUBGROUP DOMAIN-CONTAINING PROTEIN"/>
    <property type="match status" value="1"/>
</dbReference>
<gene>
    <name evidence="2" type="ORF">PVAP13_6KG166824</name>
</gene>